<dbReference type="InterPro" id="IPR001126">
    <property type="entry name" value="UmuC"/>
</dbReference>
<feature type="region of interest" description="Disordered" evidence="12">
    <location>
        <begin position="488"/>
        <end position="552"/>
    </location>
</feature>
<evidence type="ECO:0000256" key="12">
    <source>
        <dbReference type="SAM" id="MobiDB-lite"/>
    </source>
</evidence>
<keyword evidence="16" id="KW-1185">Reference proteome</keyword>
<evidence type="ECO:0000256" key="11">
    <source>
        <dbReference type="ARBA" id="ARBA00044975"/>
    </source>
</evidence>
<proteinExistence type="predicted"/>
<evidence type="ECO:0000256" key="3">
    <source>
        <dbReference type="ARBA" id="ARBA00022679"/>
    </source>
</evidence>
<dbReference type="InterPro" id="IPR036775">
    <property type="entry name" value="DNA_pol_Y-fam_lit_finger_sf"/>
</dbReference>
<evidence type="ECO:0000259" key="14">
    <source>
        <dbReference type="PROSITE" id="PS51907"/>
    </source>
</evidence>
<dbReference type="Pfam" id="PF00817">
    <property type="entry name" value="IMS"/>
    <property type="match status" value="1"/>
</dbReference>
<feature type="region of interest" description="Disordered" evidence="12">
    <location>
        <begin position="561"/>
        <end position="580"/>
    </location>
</feature>
<dbReference type="EMBL" id="JAPEVB010000006">
    <property type="protein sequence ID" value="KAJ4386201.1"/>
    <property type="molecule type" value="Genomic_DNA"/>
</dbReference>
<keyword evidence="5" id="KW-0227">DNA damage</keyword>
<dbReference type="GO" id="GO:0005657">
    <property type="term" value="C:replication fork"/>
    <property type="evidence" value="ECO:0007669"/>
    <property type="project" value="UniProtKB-ARBA"/>
</dbReference>
<gene>
    <name evidence="15" type="primary">RAD30</name>
    <name evidence="15" type="ORF">N0V93_009094</name>
</gene>
<dbReference type="Proteomes" id="UP001140453">
    <property type="component" value="Unassembled WGS sequence"/>
</dbReference>
<evidence type="ECO:0000313" key="16">
    <source>
        <dbReference type="Proteomes" id="UP001140453"/>
    </source>
</evidence>
<dbReference type="GO" id="GO:0070987">
    <property type="term" value="P:error-free translesion synthesis"/>
    <property type="evidence" value="ECO:0007669"/>
    <property type="project" value="UniProtKB-ARBA"/>
</dbReference>
<dbReference type="PIRSF" id="PIRSF036603">
    <property type="entry name" value="DPol_eta"/>
    <property type="match status" value="1"/>
</dbReference>
<evidence type="ECO:0000256" key="8">
    <source>
        <dbReference type="ARBA" id="ARBA00023128"/>
    </source>
</evidence>
<dbReference type="InterPro" id="IPR013087">
    <property type="entry name" value="Znf_C2H2_type"/>
</dbReference>
<evidence type="ECO:0000256" key="9">
    <source>
        <dbReference type="ARBA" id="ARBA00023204"/>
    </source>
</evidence>
<dbReference type="InterPro" id="IPR017961">
    <property type="entry name" value="DNA_pol_Y-fam_little_finger"/>
</dbReference>
<protein>
    <recommendedName>
        <fullName evidence="11">DNA polymerase eta</fullName>
    </recommendedName>
</protein>
<dbReference type="PROSITE" id="PS51907">
    <property type="entry name" value="ZF_UBZ3"/>
    <property type="match status" value="1"/>
</dbReference>
<dbReference type="FunFam" id="3.30.1490.100:FF:000009">
    <property type="entry name" value="DNA polymerase eta subunit"/>
    <property type="match status" value="1"/>
</dbReference>
<dbReference type="Pfam" id="PF21704">
    <property type="entry name" value="POLH-Rev1_HhH"/>
    <property type="match status" value="1"/>
</dbReference>
<dbReference type="GO" id="GO:0005739">
    <property type="term" value="C:mitochondrion"/>
    <property type="evidence" value="ECO:0007669"/>
    <property type="project" value="UniProtKB-SubCell"/>
</dbReference>
<dbReference type="SUPFAM" id="SSF100879">
    <property type="entry name" value="Lesion bypass DNA polymerase (Y-family), little finger domain"/>
    <property type="match status" value="1"/>
</dbReference>
<feature type="domain" description="UmuC" evidence="13">
    <location>
        <begin position="44"/>
        <end position="304"/>
    </location>
</feature>
<feature type="domain" description="UBZ3-type" evidence="14">
    <location>
        <begin position="577"/>
        <end position="612"/>
    </location>
</feature>
<feature type="region of interest" description="Disordered" evidence="12">
    <location>
        <begin position="1"/>
        <end position="20"/>
    </location>
</feature>
<feature type="compositionally biased region" description="Basic and acidic residues" evidence="12">
    <location>
        <begin position="649"/>
        <end position="660"/>
    </location>
</feature>
<dbReference type="Gene3D" id="3.40.1170.60">
    <property type="match status" value="1"/>
</dbReference>
<keyword evidence="9" id="KW-0234">DNA repair</keyword>
<organism evidence="15 16">
    <name type="scientific">Gnomoniopsis smithogilvyi</name>
    <dbReference type="NCBI Taxonomy" id="1191159"/>
    <lineage>
        <taxon>Eukaryota</taxon>
        <taxon>Fungi</taxon>
        <taxon>Dikarya</taxon>
        <taxon>Ascomycota</taxon>
        <taxon>Pezizomycotina</taxon>
        <taxon>Sordariomycetes</taxon>
        <taxon>Sordariomycetidae</taxon>
        <taxon>Diaporthales</taxon>
        <taxon>Gnomoniaceae</taxon>
        <taxon>Gnomoniopsis</taxon>
    </lineage>
</organism>
<dbReference type="SUPFAM" id="SSF56672">
    <property type="entry name" value="DNA/RNA polymerases"/>
    <property type="match status" value="1"/>
</dbReference>
<dbReference type="OrthoDB" id="5723at2759"/>
<dbReference type="GO" id="GO:0006281">
    <property type="term" value="P:DNA repair"/>
    <property type="evidence" value="ECO:0007669"/>
    <property type="project" value="UniProtKB-KW"/>
</dbReference>
<dbReference type="Gene3D" id="3.30.70.270">
    <property type="match status" value="1"/>
</dbReference>
<dbReference type="FunFam" id="3.40.1170.60:FF:000008">
    <property type="entry name" value="DNA polymerase eta subunit"/>
    <property type="match status" value="1"/>
</dbReference>
<keyword evidence="4" id="KW-0479">Metal-binding</keyword>
<feature type="compositionally biased region" description="Low complexity" evidence="12">
    <location>
        <begin position="623"/>
        <end position="640"/>
    </location>
</feature>
<dbReference type="InterPro" id="IPR041298">
    <property type="entry name" value="UBZ3"/>
</dbReference>
<dbReference type="Pfam" id="PF11799">
    <property type="entry name" value="IMS_C"/>
    <property type="match status" value="1"/>
</dbReference>
<evidence type="ECO:0000259" key="13">
    <source>
        <dbReference type="PROSITE" id="PS50173"/>
    </source>
</evidence>
<dbReference type="Gene3D" id="3.30.1490.100">
    <property type="entry name" value="DNA polymerase, Y-family, little finger domain"/>
    <property type="match status" value="1"/>
</dbReference>
<keyword evidence="15" id="KW-0548">Nucleotidyltransferase</keyword>
<comment type="subcellular location">
    <subcellularLocation>
        <location evidence="2">Mitochondrion</location>
    </subcellularLocation>
    <subcellularLocation>
        <location evidence="1">Nucleus</location>
    </subcellularLocation>
</comment>
<dbReference type="GO" id="GO:0042276">
    <property type="term" value="P:error-prone translesion synthesis"/>
    <property type="evidence" value="ECO:0007669"/>
    <property type="project" value="TreeGrafter"/>
</dbReference>
<dbReference type="Gene3D" id="1.10.150.20">
    <property type="entry name" value="5' to 3' exonuclease, C-terminal subdomain"/>
    <property type="match status" value="1"/>
</dbReference>
<keyword evidence="15" id="KW-0239">DNA-directed DNA polymerase</keyword>
<reference evidence="15" key="1">
    <citation type="submission" date="2022-10" db="EMBL/GenBank/DDBJ databases">
        <title>Tapping the CABI collections for fungal endophytes: first genome assemblies for Collariella, Neodidymelliopsis, Ascochyta clinopodiicola, Didymella pomorum, Didymosphaeria variabile, Neocosmospora piperis and Neocucurbitaria cava.</title>
        <authorList>
            <person name="Hill R."/>
        </authorList>
    </citation>
    <scope>NUCLEOTIDE SEQUENCE</scope>
    <source>
        <strain evidence="15">IMI 355082</strain>
    </source>
</reference>
<keyword evidence="3 15" id="KW-0808">Transferase</keyword>
<dbReference type="PROSITE" id="PS50173">
    <property type="entry name" value="UMUC"/>
    <property type="match status" value="1"/>
</dbReference>
<dbReference type="GO" id="GO:0003887">
    <property type="term" value="F:DNA-directed DNA polymerase activity"/>
    <property type="evidence" value="ECO:0007669"/>
    <property type="project" value="UniProtKB-KW"/>
</dbReference>
<dbReference type="GO" id="GO:0005634">
    <property type="term" value="C:nucleus"/>
    <property type="evidence" value="ECO:0007669"/>
    <property type="project" value="UniProtKB-SubCell"/>
</dbReference>
<sequence length="676" mass="75185">MSSPPPSFRDSSPAGAPGRQRSKFTYRNLSQLASFSTSCPLRVVAHIDLDAFYAQCEMRRLNIPDDQPLVVQQWQGLIAVNYPARDKGVARFTDINEAKKLCPSLICQHVATWREGEENWEYRDDPLVNTDKVSLDPYRLQSRKILAIIKESLPTGLQRVEKASIDEVFLDLSAQVHNILLQRFMELNNPPPYDDPTERLPMPSIAALDWKADALIDLDEAETETDDPDWDDVAILIGSEIVRDVRAMVREKLKYTCSAGVAQNKMLAKLGSGSKKPNGQTVVRNRAIQKFLSGFKFTKIRNLGGKLGDQIVQTFGTEAVGELLLVPIEQLKLKLGDDTGVWVHNTIRGVDQSEVNARVQIKSMLSAKSFRPSINSVEQAVKWLRIFVGDIFSRLVEEGVLENKRRPRTINLHHRHGGQTKSRQGPIPQGRPIDKDLLLELAKNLLNQIVLEGKVWPCANLSLSVGGFDEGVTGNMGIGAFLVKGEEAQSLKRSSRGTSTEPLNDRPAERQRKRNKTPGIQHFFSKQAARPEDEGVSQESFGQPGEGGRTHVHAEDVIPKGPADTEEQVGGDNQLHNPEAPHICGRCKTGFDNAEELQCHQDEHLARDLQDEERGSRAFAEYPRPTTVSASTVSASRATPKFATTASKRSNDKSKKKMETGQRIQQCPEVSEVFSS</sequence>
<feature type="region of interest" description="Disordered" evidence="12">
    <location>
        <begin position="608"/>
        <end position="676"/>
    </location>
</feature>
<dbReference type="GO" id="GO:0008270">
    <property type="term" value="F:zinc ion binding"/>
    <property type="evidence" value="ECO:0007669"/>
    <property type="project" value="UniProtKB-KW"/>
</dbReference>
<dbReference type="GO" id="GO:0009314">
    <property type="term" value="P:response to radiation"/>
    <property type="evidence" value="ECO:0007669"/>
    <property type="project" value="TreeGrafter"/>
</dbReference>
<keyword evidence="10" id="KW-0539">Nucleus</keyword>
<dbReference type="GO" id="GO:0007064">
    <property type="term" value="P:mitotic sister chromatid cohesion"/>
    <property type="evidence" value="ECO:0007669"/>
    <property type="project" value="UniProtKB-ARBA"/>
</dbReference>
<keyword evidence="7" id="KW-0862">Zinc</keyword>
<name>A0A9W9CSH1_9PEZI</name>
<evidence type="ECO:0000256" key="4">
    <source>
        <dbReference type="ARBA" id="ARBA00022723"/>
    </source>
</evidence>
<evidence type="ECO:0000256" key="5">
    <source>
        <dbReference type="ARBA" id="ARBA00022763"/>
    </source>
</evidence>
<evidence type="ECO:0000256" key="1">
    <source>
        <dbReference type="ARBA" id="ARBA00004123"/>
    </source>
</evidence>
<evidence type="ECO:0000313" key="15">
    <source>
        <dbReference type="EMBL" id="KAJ4386201.1"/>
    </source>
</evidence>
<accession>A0A9W9CSH1</accession>
<evidence type="ECO:0000256" key="7">
    <source>
        <dbReference type="ARBA" id="ARBA00022833"/>
    </source>
</evidence>
<dbReference type="GO" id="GO:0003684">
    <property type="term" value="F:damaged DNA binding"/>
    <property type="evidence" value="ECO:0007669"/>
    <property type="project" value="InterPro"/>
</dbReference>
<comment type="caution">
    <text evidence="15">The sequence shown here is derived from an EMBL/GenBank/DDBJ whole genome shotgun (WGS) entry which is preliminary data.</text>
</comment>
<keyword evidence="8" id="KW-0496">Mitochondrion</keyword>
<evidence type="ECO:0000256" key="2">
    <source>
        <dbReference type="ARBA" id="ARBA00004173"/>
    </source>
</evidence>
<dbReference type="PANTHER" id="PTHR45873:SF1">
    <property type="entry name" value="DNA POLYMERASE ETA"/>
    <property type="match status" value="1"/>
</dbReference>
<dbReference type="InterPro" id="IPR043502">
    <property type="entry name" value="DNA/RNA_pol_sf"/>
</dbReference>
<dbReference type="GO" id="GO:0035861">
    <property type="term" value="C:site of double-strand break"/>
    <property type="evidence" value="ECO:0007669"/>
    <property type="project" value="TreeGrafter"/>
</dbReference>
<keyword evidence="6" id="KW-0863">Zinc-finger</keyword>
<dbReference type="FunFam" id="1.10.150.20:FF:000014">
    <property type="entry name" value="Polymerase (DNA directed), eta"/>
    <property type="match status" value="1"/>
</dbReference>
<dbReference type="PANTHER" id="PTHR45873">
    <property type="entry name" value="DNA POLYMERASE ETA"/>
    <property type="match status" value="1"/>
</dbReference>
<dbReference type="InterPro" id="IPR052230">
    <property type="entry name" value="DNA_polymerase_eta"/>
</dbReference>
<dbReference type="AlphaFoldDB" id="A0A9W9CSH1"/>
<dbReference type="PROSITE" id="PS00028">
    <property type="entry name" value="ZINC_FINGER_C2H2_1"/>
    <property type="match status" value="1"/>
</dbReference>
<dbReference type="InterPro" id="IPR043128">
    <property type="entry name" value="Rev_trsase/Diguanyl_cyclase"/>
</dbReference>
<evidence type="ECO:0000256" key="6">
    <source>
        <dbReference type="ARBA" id="ARBA00022771"/>
    </source>
</evidence>
<evidence type="ECO:0000256" key="10">
    <source>
        <dbReference type="ARBA" id="ARBA00023242"/>
    </source>
</evidence>